<protein>
    <submittedName>
        <fullName evidence="1">Uncharacterized protein</fullName>
    </submittedName>
</protein>
<accession>A0A142KB24</accession>
<name>A0A142KB24_9CAUD</name>
<evidence type="ECO:0000313" key="2">
    <source>
        <dbReference type="Proteomes" id="UP000201844"/>
    </source>
</evidence>
<reference evidence="2" key="1">
    <citation type="submission" date="2016-03" db="EMBL/GenBank/DDBJ databases">
        <authorList>
            <person name="Ploux O."/>
        </authorList>
    </citation>
    <scope>NUCLEOTIDE SEQUENCE [LARGE SCALE GENOMIC DNA]</scope>
</reference>
<dbReference type="GeneID" id="29123330"/>
<dbReference type="RefSeq" id="YP_009304323.1">
    <property type="nucleotide sequence ID" value="NC_031267.1"/>
</dbReference>
<keyword evidence="2" id="KW-1185">Reference proteome</keyword>
<gene>
    <name evidence="1" type="primary">64</name>
    <name evidence="1" type="ORF">SEA_LUCKY10_64</name>
</gene>
<dbReference type="EMBL" id="KU963256">
    <property type="protein sequence ID" value="AMS03307.1"/>
    <property type="molecule type" value="Genomic_DNA"/>
</dbReference>
<dbReference type="KEGG" id="vg:29123330"/>
<dbReference type="Proteomes" id="UP000201844">
    <property type="component" value="Segment"/>
</dbReference>
<evidence type="ECO:0000313" key="1">
    <source>
        <dbReference type="EMBL" id="AMS03307.1"/>
    </source>
</evidence>
<proteinExistence type="predicted"/>
<organism evidence="1 2">
    <name type="scientific">Gordonia phage Lucky10</name>
    <dbReference type="NCBI Taxonomy" id="1821557"/>
    <lineage>
        <taxon>Viruses</taxon>
        <taxon>Duplodnaviria</taxon>
        <taxon>Heunggongvirae</taxon>
        <taxon>Uroviricota</taxon>
        <taxon>Caudoviricetes</taxon>
        <taxon>Luckytenvirus</taxon>
        <taxon>Luckytenvirus lucky10</taxon>
    </lineage>
</organism>
<sequence>MNRNQIIDLLTAASAYDRRTIGEGDVHAWSEAARRAGWTFDKALNALHDHFATTSQWLMPGHITERLRLASRQPAPADQVLALEKAPASPERRAELMAEIRKLADRKAIQ</sequence>